<keyword evidence="2" id="KW-1133">Transmembrane helix</keyword>
<dbReference type="EMBL" id="QJNS01000104">
    <property type="protein sequence ID" value="RYO87142.1"/>
    <property type="molecule type" value="Genomic_DNA"/>
</dbReference>
<protein>
    <submittedName>
        <fullName evidence="3">Uncharacterized protein</fullName>
    </submittedName>
</protein>
<feature type="region of interest" description="Disordered" evidence="1">
    <location>
        <begin position="96"/>
        <end position="117"/>
    </location>
</feature>
<organism evidence="3 4">
    <name type="scientific">Monosporascus cannonballus</name>
    <dbReference type="NCBI Taxonomy" id="155416"/>
    <lineage>
        <taxon>Eukaryota</taxon>
        <taxon>Fungi</taxon>
        <taxon>Dikarya</taxon>
        <taxon>Ascomycota</taxon>
        <taxon>Pezizomycotina</taxon>
        <taxon>Sordariomycetes</taxon>
        <taxon>Xylariomycetidae</taxon>
        <taxon>Xylariales</taxon>
        <taxon>Xylariales incertae sedis</taxon>
        <taxon>Monosporascus</taxon>
    </lineage>
</organism>
<keyword evidence="2" id="KW-0812">Transmembrane</keyword>
<comment type="caution">
    <text evidence="3">The sequence shown here is derived from an EMBL/GenBank/DDBJ whole genome shotgun (WGS) entry which is preliminary data.</text>
</comment>
<gene>
    <name evidence="3" type="ORF">DL762_004346</name>
</gene>
<evidence type="ECO:0000256" key="2">
    <source>
        <dbReference type="SAM" id="Phobius"/>
    </source>
</evidence>
<dbReference type="Proteomes" id="UP000294003">
    <property type="component" value="Unassembled WGS sequence"/>
</dbReference>
<keyword evidence="4" id="KW-1185">Reference proteome</keyword>
<proteinExistence type="predicted"/>
<accession>A0ABY0HAV6</accession>
<feature type="transmembrane region" description="Helical" evidence="2">
    <location>
        <begin position="41"/>
        <end position="67"/>
    </location>
</feature>
<sequence length="177" mass="18740">MQVLHRLANATSSAADAAMQPVLLVERFTDMIPSTQKLSPGALAVVAIGIAGIILGTLGVLCAACVLDGTCGRCNPAHRLSKPKSHARYLTQVWPKPRRGDQEHNPRAPHTPASVVMNDWTNKNDSSDSVGPQYVGARSTWGPTPGYGVAGHQPRCEEFASAAPLTVPPKVAVANRF</sequence>
<evidence type="ECO:0000313" key="3">
    <source>
        <dbReference type="EMBL" id="RYO87142.1"/>
    </source>
</evidence>
<keyword evidence="2" id="KW-0472">Membrane</keyword>
<evidence type="ECO:0000256" key="1">
    <source>
        <dbReference type="SAM" id="MobiDB-lite"/>
    </source>
</evidence>
<evidence type="ECO:0000313" key="4">
    <source>
        <dbReference type="Proteomes" id="UP000294003"/>
    </source>
</evidence>
<name>A0ABY0HAV6_9PEZI</name>
<reference evidence="3 4" key="1">
    <citation type="submission" date="2018-06" db="EMBL/GenBank/DDBJ databases">
        <title>Complete Genomes of Monosporascus.</title>
        <authorList>
            <person name="Robinson A.J."/>
            <person name="Natvig D.O."/>
        </authorList>
    </citation>
    <scope>NUCLEOTIDE SEQUENCE [LARGE SCALE GENOMIC DNA]</scope>
    <source>
        <strain evidence="3 4">CBS 609.92</strain>
    </source>
</reference>